<evidence type="ECO:0000259" key="1">
    <source>
        <dbReference type="Pfam" id="PF10651"/>
    </source>
</evidence>
<dbReference type="RefSeq" id="WP_010768981.1">
    <property type="nucleotide sequence ID" value="NZ_ASWE01000001.1"/>
</dbReference>
<dbReference type="EMBL" id="AJAT01000017">
    <property type="protein sequence ID" value="EOL41989.1"/>
    <property type="molecule type" value="Genomic_DNA"/>
</dbReference>
<proteinExistence type="predicted"/>
<sequence>MNETFKTNQQTIEIEATATETINTKVVFWSHDKGTARLKFQLKKEGAIFPLTEGTIVPVCLLFKSLTAADGVGRHIYNATIDDAVSGLISFVLPDNILGYQGIVDGSIYIDMPNKQSLDTAGRFTFNIRRSPIDDMIPELEDYYYAGFNAVDQRIKETLAKIEKIETDFIKEMNAMQSKLNKFESDSKVQMDNIQQQITDKNLYTKKETDDLLSDVITDGQTITTLYNFRNKVTANGTANVHKMDRYGTSKTLLTPAQSGWVEATQGMYDNSLVVDGLYSTQGSVATEGTLAQILLRWNVRAQMERNYPTLFVNLGLTTVAQKSKWIRENTIRIIPQVWGRGSGLPAGENQLNVTFWNGSSWDAVPLVNDTSNVTLLSKNLPLSYLMDDGYVYVLAYGKTSNGTNQPSVALDAVQCDHRFKLDLSKFYVPQTQTATATQAGIAKVTSSFLFDDLTALSTYGGKILNDKIEGAFRFVTEKPASDLPSTYKNGITIGNASNVLGYPIPNYGNVLTIKQSTYRVAQYVFPKTMGSSIGAGSVYIRTLGSEQTEWGEWLDFLTSYDKASLVNVTDNQTIGGIKNFTAMPKLNGIDLIEDTGWVNSSWSTGISDHGGNVDNRLRFRKKNGNVEFRGIGTNSIVLSKADGQELGNIPAEFIGSNTGTIPMGAMQGSGTAIWYLAADFTNRKIKLSRYRQNTDTTWTDVPTGQWLTIHGTYLF</sequence>
<reference evidence="2 3" key="1">
    <citation type="submission" date="2013-02" db="EMBL/GenBank/DDBJ databases">
        <title>The Genome Sequence of Enterococcus phoeniculicola BAA-412.</title>
        <authorList>
            <consortium name="The Broad Institute Genome Sequencing Platform"/>
            <consortium name="The Broad Institute Genome Sequencing Center for Infectious Disease"/>
            <person name="Earl A.M."/>
            <person name="Gilmore M.S."/>
            <person name="Lebreton F."/>
            <person name="Walker B."/>
            <person name="Young S.K."/>
            <person name="Zeng Q."/>
            <person name="Gargeya S."/>
            <person name="Fitzgerald M."/>
            <person name="Haas B."/>
            <person name="Abouelleil A."/>
            <person name="Alvarado L."/>
            <person name="Arachchi H.M."/>
            <person name="Berlin A.M."/>
            <person name="Chapman S.B."/>
            <person name="Dewar J."/>
            <person name="Goldberg J."/>
            <person name="Griggs A."/>
            <person name="Gujja S."/>
            <person name="Hansen M."/>
            <person name="Howarth C."/>
            <person name="Imamovic A."/>
            <person name="Larimer J."/>
            <person name="McCowan C."/>
            <person name="Murphy C."/>
            <person name="Neiman D."/>
            <person name="Pearson M."/>
            <person name="Priest M."/>
            <person name="Roberts A."/>
            <person name="Saif S."/>
            <person name="Shea T."/>
            <person name="Sisk P."/>
            <person name="Sykes S."/>
            <person name="Wortman J."/>
            <person name="Nusbaum C."/>
            <person name="Birren B."/>
        </authorList>
    </citation>
    <scope>NUCLEOTIDE SEQUENCE [LARGE SCALE GENOMIC DNA]</scope>
    <source>
        <strain evidence="2 3">ATCC BAA-412</strain>
    </source>
</reference>
<organism evidence="2 3">
    <name type="scientific">Enterococcus phoeniculicola ATCC BAA-412</name>
    <dbReference type="NCBI Taxonomy" id="1158610"/>
    <lineage>
        <taxon>Bacteria</taxon>
        <taxon>Bacillati</taxon>
        <taxon>Bacillota</taxon>
        <taxon>Bacilli</taxon>
        <taxon>Lactobacillales</taxon>
        <taxon>Enterococcaceae</taxon>
        <taxon>Enterococcus</taxon>
    </lineage>
</organism>
<evidence type="ECO:0000313" key="2">
    <source>
        <dbReference type="EMBL" id="EOL41989.1"/>
    </source>
</evidence>
<name>R3TKR0_9ENTE</name>
<dbReference type="eggNOG" id="ENOG5033YP9">
    <property type="taxonomic scope" value="Bacteria"/>
</dbReference>
<keyword evidence="3" id="KW-1185">Reference proteome</keyword>
<dbReference type="OrthoDB" id="2193377at2"/>
<dbReference type="PATRIC" id="fig|1158610.3.peg.2313"/>
<evidence type="ECO:0000313" key="3">
    <source>
        <dbReference type="Proteomes" id="UP000013785"/>
    </source>
</evidence>
<dbReference type="Proteomes" id="UP000013785">
    <property type="component" value="Unassembled WGS sequence"/>
</dbReference>
<comment type="caution">
    <text evidence="2">The sequence shown here is derived from an EMBL/GenBank/DDBJ whole genome shotgun (WGS) entry which is preliminary data.</text>
</comment>
<accession>R3TKR0</accession>
<dbReference type="InterPro" id="IPR018913">
    <property type="entry name" value="BppU_N"/>
</dbReference>
<dbReference type="STRING" id="154621.RV11_GL003515"/>
<dbReference type="AlphaFoldDB" id="R3TKR0"/>
<dbReference type="HOGENOM" id="CLU_021895_1_0_9"/>
<dbReference type="Gene3D" id="2.60.40.3350">
    <property type="match status" value="1"/>
</dbReference>
<gene>
    <name evidence="2" type="ORF">UC3_02337</name>
</gene>
<feature type="domain" description="BppU N-terminal" evidence="1">
    <location>
        <begin position="9"/>
        <end position="146"/>
    </location>
</feature>
<protein>
    <recommendedName>
        <fullName evidence="1">BppU N-terminal domain-containing protein</fullName>
    </recommendedName>
</protein>
<dbReference type="Pfam" id="PF10651">
    <property type="entry name" value="BppU_N"/>
    <property type="match status" value="1"/>
</dbReference>